<accession>A0A395M8F4</accession>
<dbReference type="PANTHER" id="PTHR47840:SF1">
    <property type="entry name" value="ZN(II)2CYS6 TRANSCRIPTION FACTOR (EUROFUNG)"/>
    <property type="match status" value="1"/>
</dbReference>
<evidence type="ECO:0000313" key="5">
    <source>
        <dbReference type="Proteomes" id="UP000265631"/>
    </source>
</evidence>
<keyword evidence="3" id="KW-0539">Nucleus</keyword>
<proteinExistence type="predicted"/>
<dbReference type="CDD" id="cd12148">
    <property type="entry name" value="fungal_TF_MHR"/>
    <property type="match status" value="1"/>
</dbReference>
<sequence>MSYNARLTLILGRGSRCLDQRDVSPVDRGPISDESASFREGAIALESMVKHHAQVSRDPALDFQALDLADEPVEADTRVPFICLLNNVVGSMEGHLQLPASVHNTATYKIQPLYTQSTSHVCSKLRSALPEYDVLMSTLSRNGAWWSSFRHKTQAICQGPYEDLTTFAARAYTSSIPAEVGMLVAAYARSTSQHHHLYEFIESLSIPSSTQSYSAEDLELLLLLAKAYSDIGQPRKSWIMYRKGLTIAEVMGLYRREMDSPRLKGIWWAFYHGDRFASLLLGLPYGFNDAHFGPSIEHATPENRFILRCAFIAGKVIDRNLIPGKPSSASSMLLDEQMDTITSSMHSSWWDPPSPLPTSDSEIDTLRSRLLLQFYFFHIRINLHLSFIARSELTSPRDSHRLVCSEASRQLLKRFLLLSSRVGGANIFDCKTTAFVAFMAAVALILTLSPTTTPISNEDRNLIPLVKGIFDREEKEGCKIAGQCRKMLDMLLGIPLYNDEASSGRLPEKVLIPYFGYIHRDLTRHAVFADLKDQAIGITNVSSDGISELGIESGSNSLPETMETQMCWEFGGLEQFQVDDLSSWLDTAMLDINQECDVSWGEFFINDLTTEAFSYVPDSNS</sequence>
<protein>
    <recommendedName>
        <fullName evidence="6">Transcription factor domain-containing protein</fullName>
    </recommendedName>
</protein>
<dbReference type="STRING" id="2594813.A0A395M8F4"/>
<evidence type="ECO:0000256" key="2">
    <source>
        <dbReference type="ARBA" id="ARBA00023163"/>
    </source>
</evidence>
<evidence type="ECO:0000256" key="3">
    <source>
        <dbReference type="ARBA" id="ARBA00023242"/>
    </source>
</evidence>
<organism evidence="4 5">
    <name type="scientific">Fusarium flagelliforme</name>
    <dbReference type="NCBI Taxonomy" id="2675880"/>
    <lineage>
        <taxon>Eukaryota</taxon>
        <taxon>Fungi</taxon>
        <taxon>Dikarya</taxon>
        <taxon>Ascomycota</taxon>
        <taxon>Pezizomycotina</taxon>
        <taxon>Sordariomycetes</taxon>
        <taxon>Hypocreomycetidae</taxon>
        <taxon>Hypocreales</taxon>
        <taxon>Nectriaceae</taxon>
        <taxon>Fusarium</taxon>
        <taxon>Fusarium incarnatum-equiseti species complex</taxon>
    </lineage>
</organism>
<dbReference type="EMBL" id="PXXK01000591">
    <property type="protein sequence ID" value="RFN43339.1"/>
    <property type="molecule type" value="Genomic_DNA"/>
</dbReference>
<evidence type="ECO:0000313" key="4">
    <source>
        <dbReference type="EMBL" id="RFN43339.1"/>
    </source>
</evidence>
<name>A0A395M8F4_9HYPO</name>
<evidence type="ECO:0008006" key="6">
    <source>
        <dbReference type="Google" id="ProtNLM"/>
    </source>
</evidence>
<evidence type="ECO:0000256" key="1">
    <source>
        <dbReference type="ARBA" id="ARBA00023015"/>
    </source>
</evidence>
<gene>
    <name evidence="4" type="ORF">FIE12Z_12429</name>
</gene>
<dbReference type="Proteomes" id="UP000265631">
    <property type="component" value="Unassembled WGS sequence"/>
</dbReference>
<reference evidence="4 5" key="1">
    <citation type="journal article" date="2018" name="PLoS Pathog.">
        <title>Evolution of structural diversity of trichothecenes, a family of toxins produced by plant pathogenic and entomopathogenic fungi.</title>
        <authorList>
            <person name="Proctor R.H."/>
            <person name="McCormick S.P."/>
            <person name="Kim H.S."/>
            <person name="Cardoza R.E."/>
            <person name="Stanley A.M."/>
            <person name="Lindo L."/>
            <person name="Kelly A."/>
            <person name="Brown D.W."/>
            <person name="Lee T."/>
            <person name="Vaughan M.M."/>
            <person name="Alexander N.J."/>
            <person name="Busman M."/>
            <person name="Gutierrez S."/>
        </authorList>
    </citation>
    <scope>NUCLEOTIDE SEQUENCE [LARGE SCALE GENOMIC DNA]</scope>
    <source>
        <strain evidence="4 5">NRRL 13405</strain>
    </source>
</reference>
<keyword evidence="5" id="KW-1185">Reference proteome</keyword>
<dbReference type="AlphaFoldDB" id="A0A395M8F4"/>
<keyword evidence="2" id="KW-0804">Transcription</keyword>
<keyword evidence="1" id="KW-0805">Transcription regulation</keyword>
<dbReference type="PANTHER" id="PTHR47840">
    <property type="entry name" value="ZN(II)2CYS6 TRANSCRIPTION FACTOR (EUROFUNG)-RELATED"/>
    <property type="match status" value="1"/>
</dbReference>
<comment type="caution">
    <text evidence="4">The sequence shown here is derived from an EMBL/GenBank/DDBJ whole genome shotgun (WGS) entry which is preliminary data.</text>
</comment>